<comment type="similarity">
    <text evidence="1">Belongs to the low molecular weight phosphotyrosine protein phosphatase family.</text>
</comment>
<evidence type="ECO:0000256" key="3">
    <source>
        <dbReference type="ARBA" id="ARBA00022801"/>
    </source>
</evidence>
<keyword evidence="7" id="KW-1185">Reference proteome</keyword>
<evidence type="ECO:0000256" key="4">
    <source>
        <dbReference type="ARBA" id="ARBA00022912"/>
    </source>
</evidence>
<accession>A0ABY0VCD7</accession>
<dbReference type="InterPro" id="IPR017867">
    <property type="entry name" value="Tyr_phospatase_low_mol_wt"/>
</dbReference>
<evidence type="ECO:0000259" key="5">
    <source>
        <dbReference type="SMART" id="SM00226"/>
    </source>
</evidence>
<dbReference type="SUPFAM" id="SSF52788">
    <property type="entry name" value="Phosphotyrosine protein phosphatases I"/>
    <property type="match status" value="1"/>
</dbReference>
<keyword evidence="3" id="KW-0378">Hydrolase</keyword>
<dbReference type="Gene3D" id="3.40.50.2300">
    <property type="match status" value="1"/>
</dbReference>
<dbReference type="Proteomes" id="UP000198976">
    <property type="component" value="Chromosome I"/>
</dbReference>
<name>A0ABY0VCD7_9ACTO</name>
<dbReference type="InterPro" id="IPR036196">
    <property type="entry name" value="Ptyr_pPase_sf"/>
</dbReference>
<dbReference type="RefSeq" id="WP_058237530.1">
    <property type="nucleotide sequence ID" value="NZ_LT629792.1"/>
</dbReference>
<dbReference type="PRINTS" id="PR00719">
    <property type="entry name" value="LMWPTPASE"/>
</dbReference>
<protein>
    <recommendedName>
        <fullName evidence="2">protein-tyrosine-phosphatase</fullName>
        <ecNumber evidence="2">3.1.3.48</ecNumber>
    </recommendedName>
</protein>
<keyword evidence="4" id="KW-0904">Protein phosphatase</keyword>
<dbReference type="EMBL" id="LT629792">
    <property type="protein sequence ID" value="SDU07911.1"/>
    <property type="molecule type" value="Genomic_DNA"/>
</dbReference>
<feature type="domain" description="Phosphotyrosine protein phosphatase I" evidence="5">
    <location>
        <begin position="3"/>
        <end position="152"/>
    </location>
</feature>
<gene>
    <name evidence="6" type="ORF">SAMN04489714_2033</name>
</gene>
<proteinExistence type="inferred from homology"/>
<dbReference type="InterPro" id="IPR023485">
    <property type="entry name" value="Ptyr_pPase"/>
</dbReference>
<organism evidence="6 7">
    <name type="scientific">Schaalia radingae</name>
    <dbReference type="NCBI Taxonomy" id="131110"/>
    <lineage>
        <taxon>Bacteria</taxon>
        <taxon>Bacillati</taxon>
        <taxon>Actinomycetota</taxon>
        <taxon>Actinomycetes</taxon>
        <taxon>Actinomycetales</taxon>
        <taxon>Actinomycetaceae</taxon>
        <taxon>Schaalia</taxon>
    </lineage>
</organism>
<dbReference type="EC" id="3.1.3.48" evidence="2"/>
<evidence type="ECO:0000313" key="6">
    <source>
        <dbReference type="EMBL" id="SDU07911.1"/>
    </source>
</evidence>
<dbReference type="PANTHER" id="PTHR11717">
    <property type="entry name" value="LOW MOLECULAR WEIGHT PROTEIN TYROSINE PHOSPHATASE"/>
    <property type="match status" value="1"/>
</dbReference>
<dbReference type="PANTHER" id="PTHR11717:SF7">
    <property type="entry name" value="LOW MOLECULAR WEIGHT PHOSPHOTYROSINE PROTEIN PHOSPHATASE"/>
    <property type="match status" value="1"/>
</dbReference>
<dbReference type="Pfam" id="PF01451">
    <property type="entry name" value="LMWPc"/>
    <property type="match status" value="1"/>
</dbReference>
<dbReference type="CDD" id="cd16343">
    <property type="entry name" value="LMWPTP"/>
    <property type="match status" value="1"/>
</dbReference>
<evidence type="ECO:0000256" key="2">
    <source>
        <dbReference type="ARBA" id="ARBA00013064"/>
    </source>
</evidence>
<evidence type="ECO:0000313" key="7">
    <source>
        <dbReference type="Proteomes" id="UP000198976"/>
    </source>
</evidence>
<sequence length="158" mass="17972">MSFSVVMVCTGNICRSTMAEQLLREAVEHADLDVRVDSAGISDEEEGNPIDYRAERVLREAGYGIPTHRARQLLPSELSQWDLIIPMTRGHERAIERMAARTGTDPDVHLMREFDPQADSDLDLPDPWYGGHQDFVDTLEVLERSIPGVVDYIREHRQ</sequence>
<reference evidence="6 7" key="1">
    <citation type="submission" date="2016-10" db="EMBL/GenBank/DDBJ databases">
        <authorList>
            <person name="Varghese N."/>
            <person name="Submissions S."/>
        </authorList>
    </citation>
    <scope>NUCLEOTIDE SEQUENCE [LARGE SCALE GENOMIC DNA]</scope>
    <source>
        <strain evidence="6 7">DSM 9169</strain>
    </source>
</reference>
<evidence type="ECO:0000256" key="1">
    <source>
        <dbReference type="ARBA" id="ARBA00011063"/>
    </source>
</evidence>
<dbReference type="InterPro" id="IPR050438">
    <property type="entry name" value="LMW_PTPase"/>
</dbReference>
<dbReference type="SMART" id="SM00226">
    <property type="entry name" value="LMWPc"/>
    <property type="match status" value="1"/>
</dbReference>